<dbReference type="Proteomes" id="UP001066276">
    <property type="component" value="Chromosome 5"/>
</dbReference>
<feature type="compositionally biased region" description="Polar residues" evidence="1">
    <location>
        <begin position="74"/>
        <end position="84"/>
    </location>
</feature>
<evidence type="ECO:0000256" key="1">
    <source>
        <dbReference type="SAM" id="MobiDB-lite"/>
    </source>
</evidence>
<keyword evidence="3" id="KW-1185">Reference proteome</keyword>
<evidence type="ECO:0000313" key="2">
    <source>
        <dbReference type="EMBL" id="KAJ1149703.1"/>
    </source>
</evidence>
<organism evidence="2 3">
    <name type="scientific">Pleurodeles waltl</name>
    <name type="common">Iberian ribbed newt</name>
    <dbReference type="NCBI Taxonomy" id="8319"/>
    <lineage>
        <taxon>Eukaryota</taxon>
        <taxon>Metazoa</taxon>
        <taxon>Chordata</taxon>
        <taxon>Craniata</taxon>
        <taxon>Vertebrata</taxon>
        <taxon>Euteleostomi</taxon>
        <taxon>Amphibia</taxon>
        <taxon>Batrachia</taxon>
        <taxon>Caudata</taxon>
        <taxon>Salamandroidea</taxon>
        <taxon>Salamandridae</taxon>
        <taxon>Pleurodelinae</taxon>
        <taxon>Pleurodeles</taxon>
    </lineage>
</organism>
<name>A0AAV7RFS4_PLEWA</name>
<evidence type="ECO:0000313" key="3">
    <source>
        <dbReference type="Proteomes" id="UP001066276"/>
    </source>
</evidence>
<feature type="region of interest" description="Disordered" evidence="1">
    <location>
        <begin position="56"/>
        <end position="84"/>
    </location>
</feature>
<dbReference type="EMBL" id="JANPWB010000009">
    <property type="protein sequence ID" value="KAJ1149703.1"/>
    <property type="molecule type" value="Genomic_DNA"/>
</dbReference>
<protein>
    <submittedName>
        <fullName evidence="2">Uncharacterized protein</fullName>
    </submittedName>
</protein>
<dbReference type="AlphaFoldDB" id="A0AAV7RFS4"/>
<proteinExistence type="predicted"/>
<sequence>MRSQNGVHLQASDRLDPGLMGKELRACLEQGDRPVPLDRPGDTPALLQFGEEARSYGGGWKRTCRRGSPGTGPQRGNRSVSGPA</sequence>
<gene>
    <name evidence="2" type="ORF">NDU88_002508</name>
</gene>
<comment type="caution">
    <text evidence="2">The sequence shown here is derived from an EMBL/GenBank/DDBJ whole genome shotgun (WGS) entry which is preliminary data.</text>
</comment>
<reference evidence="2" key="1">
    <citation type="journal article" date="2022" name="bioRxiv">
        <title>Sequencing and chromosome-scale assembly of the giantPleurodeles waltlgenome.</title>
        <authorList>
            <person name="Brown T."/>
            <person name="Elewa A."/>
            <person name="Iarovenko S."/>
            <person name="Subramanian E."/>
            <person name="Araus A.J."/>
            <person name="Petzold A."/>
            <person name="Susuki M."/>
            <person name="Suzuki K.-i.T."/>
            <person name="Hayashi T."/>
            <person name="Toyoda A."/>
            <person name="Oliveira C."/>
            <person name="Osipova E."/>
            <person name="Leigh N.D."/>
            <person name="Simon A."/>
            <person name="Yun M.H."/>
        </authorList>
    </citation>
    <scope>NUCLEOTIDE SEQUENCE</scope>
    <source>
        <strain evidence="2">20211129_DDA</strain>
        <tissue evidence="2">Liver</tissue>
    </source>
</reference>
<accession>A0AAV7RFS4</accession>